<feature type="signal peptide" evidence="1">
    <location>
        <begin position="1"/>
        <end position="20"/>
    </location>
</feature>
<dbReference type="WBParaSite" id="PDA_v2.g12438.t1">
    <property type="protein sequence ID" value="PDA_v2.g12438.t1"/>
    <property type="gene ID" value="PDA_v2.g12438"/>
</dbReference>
<name>A0A914PCI5_9BILA</name>
<feature type="chain" id="PRO_5036700323" evidence="1">
    <location>
        <begin position="21"/>
        <end position="209"/>
    </location>
</feature>
<sequence>MKHLLILLVLISINFKIVDSLECQQWKKESGHAVRFDKFANCKICSMSIIHRNNALHYEAGCYNGPLTTSEECRKDIQNGNEVFLCTCKTSQCNSYPLLLERANEFNATHVSNSKSHMISNGRIADALAEAGHNVTFLSIEGIIPTKDFPTTKLAKVVILGRIPEERLINMEKYRSSAMDSAFQKPGLFDTGFDFIPWINGVSNLMERN</sequence>
<proteinExistence type="predicted"/>
<organism evidence="2 3">
    <name type="scientific">Panagrolaimus davidi</name>
    <dbReference type="NCBI Taxonomy" id="227884"/>
    <lineage>
        <taxon>Eukaryota</taxon>
        <taxon>Metazoa</taxon>
        <taxon>Ecdysozoa</taxon>
        <taxon>Nematoda</taxon>
        <taxon>Chromadorea</taxon>
        <taxon>Rhabditida</taxon>
        <taxon>Tylenchina</taxon>
        <taxon>Panagrolaimomorpha</taxon>
        <taxon>Panagrolaimoidea</taxon>
        <taxon>Panagrolaimidae</taxon>
        <taxon>Panagrolaimus</taxon>
    </lineage>
</organism>
<protein>
    <submittedName>
        <fullName evidence="3">Uncharacterized protein</fullName>
    </submittedName>
</protein>
<evidence type="ECO:0000313" key="3">
    <source>
        <dbReference type="WBParaSite" id="PDA_v2.g12438.t1"/>
    </source>
</evidence>
<dbReference type="Proteomes" id="UP000887578">
    <property type="component" value="Unplaced"/>
</dbReference>
<evidence type="ECO:0000313" key="2">
    <source>
        <dbReference type="Proteomes" id="UP000887578"/>
    </source>
</evidence>
<keyword evidence="2" id="KW-1185">Reference proteome</keyword>
<dbReference type="AlphaFoldDB" id="A0A914PCI5"/>
<keyword evidence="1" id="KW-0732">Signal</keyword>
<reference evidence="3" key="1">
    <citation type="submission" date="2022-11" db="UniProtKB">
        <authorList>
            <consortium name="WormBaseParasite"/>
        </authorList>
    </citation>
    <scope>IDENTIFICATION</scope>
</reference>
<accession>A0A914PCI5</accession>
<evidence type="ECO:0000256" key="1">
    <source>
        <dbReference type="SAM" id="SignalP"/>
    </source>
</evidence>